<evidence type="ECO:0000256" key="1">
    <source>
        <dbReference type="SAM" id="Coils"/>
    </source>
</evidence>
<gene>
    <name evidence="3" type="ORF">GCM10022268_19610</name>
</gene>
<feature type="domain" description="Rad50/SbcC-type AAA" evidence="2">
    <location>
        <begin position="6"/>
        <end position="191"/>
    </location>
</feature>
<dbReference type="PANTHER" id="PTHR32114:SF2">
    <property type="entry name" value="ABC TRANSPORTER ABCH.3"/>
    <property type="match status" value="1"/>
</dbReference>
<evidence type="ECO:0000313" key="3">
    <source>
        <dbReference type="EMBL" id="GAA3710607.1"/>
    </source>
</evidence>
<dbReference type="Gene3D" id="3.40.50.300">
    <property type="entry name" value="P-loop containing nucleotide triphosphate hydrolases"/>
    <property type="match status" value="2"/>
</dbReference>
<name>A0ABP7E0P4_9SPHN</name>
<dbReference type="Pfam" id="PF13558">
    <property type="entry name" value="SbcC_Walker_B"/>
    <property type="match status" value="1"/>
</dbReference>
<dbReference type="InterPro" id="IPR038729">
    <property type="entry name" value="Rad50/SbcC_AAA"/>
</dbReference>
<accession>A0ABP7E0P4</accession>
<sequence length="1025" mass="110781">MRPVVLTMTAFGPYAATQTVDFREATDAGLFGIYGATGSGKSSIFNAMTFALFGEGAKREQPIATMRSGHADADRLTEVSLLFELGEKRYYVRRQPDQSRPKKRGDGETIDSHKAWLFDATAVPIDEVGADNCGVVLAETKVGEVLRLVKELLGYGIEQFRQIVLLPQGRFERFLVADSGQRVEILRELFDVGIYRRIAARMKEDAAAAKRDFDDGHRLVAQRLADAGFASTDELSTGIIAAGEVARARHDEATAAEDAARTAEDAHLAAEAIDVRFKAAEEAHRRRFDLENERQEIDGIQIVLTRAEKAQRAVDLASRLTDLEAAHVTAAKLEKDARTSAGEAERRHDSCAGVVTLARSRAEEIDGLSARAAEVGRRKELLAGAADLKERWSARRRELDVAQKAFDQSEGERVRLDALLSHLGDEVESARTATLQQAELRAQLVAAIADHGAAATYDSVGRKVVAARNGVEEAKTARDAAMGRVEPLRSAATNAEWAFIDAQAQVLASMHLPDGEPCPVCGSEEHPSPARGDGDPRALEKAMRAARERLDGGVRAADLAEAAVATSESMLCERVAELAALSEPKSSVADAADAVARIRGELDALGEIVAPAELEQQAARTKTDLSAAATKVENAREHLQKARTDEAVAARSYEDAIAGVAEALRVDGALEREAATIASSIKALRDALADAEERLRKAATDRDTTAARVLGAVDAVARAETELEKGRLAFEARLAEAGLDRTAYELGCADIPNIAAHSERIRVYRNDVAVAEAQAKAADDGIRDVERPDLAGLVIVRDRARAECLRTRKVAADGDAAWKVLDDLRSSLHDQLERLARLEEETGPLRALADAFVGDNLMKTPLETFAIGAMFDHVLDAANLRLDPMTTGRYRFERELQAVGGRTKRGLDIRVHDIQTGRPREISTLSGGETFIAALSLALGLSDVVEMSHGRIRLDTIFIDEGFGSLDTDNDSGTLDRVLQVLQDIVGRNRAVGLISHVPLVQQAVPNGFSIVKGMDGSHVERRVA</sequence>
<dbReference type="Proteomes" id="UP001500523">
    <property type="component" value="Unassembled WGS sequence"/>
</dbReference>
<protein>
    <submittedName>
        <fullName evidence="3">SMC family ATPase</fullName>
    </submittedName>
</protein>
<dbReference type="InterPro" id="IPR027417">
    <property type="entry name" value="P-loop_NTPase"/>
</dbReference>
<dbReference type="RefSeq" id="WP_344693209.1">
    <property type="nucleotide sequence ID" value="NZ_BAABBF010000004.1"/>
</dbReference>
<dbReference type="PANTHER" id="PTHR32114">
    <property type="entry name" value="ABC TRANSPORTER ABCH.3"/>
    <property type="match status" value="1"/>
</dbReference>
<dbReference type="Pfam" id="PF13476">
    <property type="entry name" value="AAA_23"/>
    <property type="match status" value="1"/>
</dbReference>
<keyword evidence="4" id="KW-1185">Reference proteome</keyword>
<proteinExistence type="predicted"/>
<dbReference type="SUPFAM" id="SSF52540">
    <property type="entry name" value="P-loop containing nucleoside triphosphate hydrolases"/>
    <property type="match status" value="1"/>
</dbReference>
<comment type="caution">
    <text evidence="3">The sequence shown here is derived from an EMBL/GenBank/DDBJ whole genome shotgun (WGS) entry which is preliminary data.</text>
</comment>
<evidence type="ECO:0000259" key="2">
    <source>
        <dbReference type="Pfam" id="PF13476"/>
    </source>
</evidence>
<evidence type="ECO:0000313" key="4">
    <source>
        <dbReference type="Proteomes" id="UP001500523"/>
    </source>
</evidence>
<keyword evidence="1" id="KW-0175">Coiled coil</keyword>
<reference evidence="4" key="1">
    <citation type="journal article" date="2019" name="Int. J. Syst. Evol. Microbiol.">
        <title>The Global Catalogue of Microorganisms (GCM) 10K type strain sequencing project: providing services to taxonomists for standard genome sequencing and annotation.</title>
        <authorList>
            <consortium name="The Broad Institute Genomics Platform"/>
            <consortium name="The Broad Institute Genome Sequencing Center for Infectious Disease"/>
            <person name="Wu L."/>
            <person name="Ma J."/>
        </authorList>
    </citation>
    <scope>NUCLEOTIDE SEQUENCE [LARGE SCALE GENOMIC DNA]</scope>
    <source>
        <strain evidence="4">JCM 17498</strain>
    </source>
</reference>
<dbReference type="EMBL" id="BAABBF010000004">
    <property type="protein sequence ID" value="GAA3710607.1"/>
    <property type="molecule type" value="Genomic_DNA"/>
</dbReference>
<organism evidence="3 4">
    <name type="scientific">Sphingomonas cynarae</name>
    <dbReference type="NCBI Taxonomy" id="930197"/>
    <lineage>
        <taxon>Bacteria</taxon>
        <taxon>Pseudomonadati</taxon>
        <taxon>Pseudomonadota</taxon>
        <taxon>Alphaproteobacteria</taxon>
        <taxon>Sphingomonadales</taxon>
        <taxon>Sphingomonadaceae</taxon>
        <taxon>Sphingomonas</taxon>
    </lineage>
</organism>
<feature type="coiled-coil region" evidence="1">
    <location>
        <begin position="674"/>
        <end position="708"/>
    </location>
</feature>